<keyword evidence="3" id="KW-1185">Reference proteome</keyword>
<accession>A0AA38KEE1</accession>
<dbReference type="AlphaFoldDB" id="A0AA38KEE1"/>
<evidence type="ECO:0000256" key="1">
    <source>
        <dbReference type="SAM" id="MobiDB-lite"/>
    </source>
</evidence>
<proteinExistence type="predicted"/>
<reference evidence="2" key="1">
    <citation type="submission" date="2022-08" db="EMBL/GenBank/DDBJ databases">
        <authorList>
            <consortium name="DOE Joint Genome Institute"/>
            <person name="Min B."/>
            <person name="Riley R."/>
            <person name="Sierra-Patev S."/>
            <person name="Naranjo-Ortiz M."/>
            <person name="Looney B."/>
            <person name="Konkel Z."/>
            <person name="Slot J.C."/>
            <person name="Sakamoto Y."/>
            <person name="Steenwyk J.L."/>
            <person name="Rokas A."/>
            <person name="Carro J."/>
            <person name="Camarero S."/>
            <person name="Ferreira P."/>
            <person name="Molpeceres G."/>
            <person name="Ruiz-Duenas F.J."/>
            <person name="Serrano A."/>
            <person name="Henrissat B."/>
            <person name="Drula E."/>
            <person name="Hughes K.W."/>
            <person name="Mata J.L."/>
            <person name="Ishikawa N.K."/>
            <person name="Vargas-Isla R."/>
            <person name="Ushijima S."/>
            <person name="Smith C.A."/>
            <person name="Ahrendt S."/>
            <person name="Andreopoulos W."/>
            <person name="He G."/>
            <person name="Labutti K."/>
            <person name="Lipzen A."/>
            <person name="Ng V."/>
            <person name="Sandor L."/>
            <person name="Barry K."/>
            <person name="Martinez A.T."/>
            <person name="Xiao Y."/>
            <person name="Gibbons J.G."/>
            <person name="Terashima K."/>
            <person name="Hibbett D.S."/>
            <person name="Grigoriev I.V."/>
        </authorList>
    </citation>
    <scope>NUCLEOTIDE SEQUENCE</scope>
    <source>
        <strain evidence="2">TFB10291</strain>
    </source>
</reference>
<evidence type="ECO:0000313" key="2">
    <source>
        <dbReference type="EMBL" id="KAJ3782636.1"/>
    </source>
</evidence>
<organism evidence="2 3">
    <name type="scientific">Lentinula aff. detonsa</name>
    <dbReference type="NCBI Taxonomy" id="2804958"/>
    <lineage>
        <taxon>Eukaryota</taxon>
        <taxon>Fungi</taxon>
        <taxon>Dikarya</taxon>
        <taxon>Basidiomycota</taxon>
        <taxon>Agaricomycotina</taxon>
        <taxon>Agaricomycetes</taxon>
        <taxon>Agaricomycetidae</taxon>
        <taxon>Agaricales</taxon>
        <taxon>Marasmiineae</taxon>
        <taxon>Omphalotaceae</taxon>
        <taxon>Lentinula</taxon>
    </lineage>
</organism>
<evidence type="ECO:0000313" key="3">
    <source>
        <dbReference type="Proteomes" id="UP001163798"/>
    </source>
</evidence>
<gene>
    <name evidence="2" type="ORF">GGU10DRAFT_363214</name>
</gene>
<name>A0AA38KEE1_9AGAR</name>
<dbReference type="Proteomes" id="UP001163798">
    <property type="component" value="Unassembled WGS sequence"/>
</dbReference>
<feature type="region of interest" description="Disordered" evidence="1">
    <location>
        <begin position="330"/>
        <end position="349"/>
    </location>
</feature>
<dbReference type="EMBL" id="MU793463">
    <property type="protein sequence ID" value="KAJ3782636.1"/>
    <property type="molecule type" value="Genomic_DNA"/>
</dbReference>
<comment type="caution">
    <text evidence="2">The sequence shown here is derived from an EMBL/GenBank/DDBJ whole genome shotgun (WGS) entry which is preliminary data.</text>
</comment>
<sequence>MARHMGMHPARNKEGNRIAESVLIGPGGKVKLLGWTSVTRPRVDFTSTAVSLKLIDQDLHSVAARLKRLDNRQQVLRDFIASGAAFLKIKRRRVSVDPLTDYHSHLGFLYCTCCEGHLSVRARWTPHIHFTVNATYEDETSTATDLDIVMKPKSSRVHCAKVSINPGITTISSILFPQSYEPVDVSIMYHTSANPHHISFEHFSEYSSQYSVRHYPSVDNDGCGSQLYLLIHPSLNQYGKPFFKLHFQFEGQKELSLSEAEGKGILVKQESEQCLFREFSAGQEHFPLLCEHMELDPFREYYPQALEEQGVSAFDDNHPDLELTDYDKDYGHPSHPTAQDESTAYYFTK</sequence>
<protein>
    <submittedName>
        <fullName evidence="2">Uncharacterized protein</fullName>
    </submittedName>
</protein>